<dbReference type="Proteomes" id="UP000536179">
    <property type="component" value="Unassembled WGS sequence"/>
</dbReference>
<gene>
    <name evidence="2" type="ORF">FHS27_003147</name>
</gene>
<accession>A0A7W5DZE4</accession>
<evidence type="ECO:0000313" key="2">
    <source>
        <dbReference type="EMBL" id="MBB3207326.1"/>
    </source>
</evidence>
<feature type="transmembrane region" description="Helical" evidence="1">
    <location>
        <begin position="227"/>
        <end position="247"/>
    </location>
</feature>
<evidence type="ECO:0008006" key="4">
    <source>
        <dbReference type="Google" id="ProtNLM"/>
    </source>
</evidence>
<feature type="transmembrane region" description="Helical" evidence="1">
    <location>
        <begin position="6"/>
        <end position="25"/>
    </location>
</feature>
<feature type="transmembrane region" description="Helical" evidence="1">
    <location>
        <begin position="146"/>
        <end position="166"/>
    </location>
</feature>
<proteinExistence type="predicted"/>
<dbReference type="AlphaFoldDB" id="A0A7W5DZE4"/>
<keyword evidence="3" id="KW-1185">Reference proteome</keyword>
<sequence length="463" mass="50263">MNGKLILFAIAAVVFIAIDSVLMGGTDRHAQSDSGNPTTHASPPSVSLIAVQAVETVEPEVPSDARPAVSDEDIPKALQGDFKTSDIAAATAWAEQLHLADWLGPLAPLALSPFFGVACLSGLALWGPDWITDNALLNNSGPLCNVPLFVVFAILALLTSLPRLSKVSKPFAQAMDRVEAYAVVIILLAIKLSANYSGGVDNSIDSAIDESIQTASLSSPIVFEAGIVSFTAETLLMIAMAINLLVINSVKFFFEFLVWLTPFPTVDAIFEICNKAICAGLMAVYAFSPTLATAINLFVLLIALIIFRWTARRVRFYRTMLLDPVLARLWRSYAVPGRNGLVVFPQDAIGPFPAKSCLRLVRDGSTWSLVPASSWSPLSWMPIPGGGGRQGVMLCDKTQPRLAPGWLTHTVEIRLADDAPDSDQRWTLKTSRRHDQHFNVLVETLCIEMADETRENDNKVEFA</sequence>
<keyword evidence="1" id="KW-0472">Membrane</keyword>
<dbReference type="EMBL" id="JACHXU010000010">
    <property type="protein sequence ID" value="MBB3207326.1"/>
    <property type="molecule type" value="Genomic_DNA"/>
</dbReference>
<name>A0A7W5DZE4_9BACT</name>
<protein>
    <recommendedName>
        <fullName evidence="4">Transmembrane protein</fullName>
    </recommendedName>
</protein>
<reference evidence="2 3" key="1">
    <citation type="submission" date="2020-08" db="EMBL/GenBank/DDBJ databases">
        <title>Genomic Encyclopedia of Type Strains, Phase III (KMG-III): the genomes of soil and plant-associated and newly described type strains.</title>
        <authorList>
            <person name="Whitman W."/>
        </authorList>
    </citation>
    <scope>NUCLEOTIDE SEQUENCE [LARGE SCALE GENOMIC DNA]</scope>
    <source>
        <strain evidence="2 3">CECT 8075</strain>
    </source>
</reference>
<keyword evidence="1" id="KW-1133">Transmembrane helix</keyword>
<evidence type="ECO:0000313" key="3">
    <source>
        <dbReference type="Proteomes" id="UP000536179"/>
    </source>
</evidence>
<organism evidence="2 3">
    <name type="scientific">Aporhodopirellula rubra</name>
    <dbReference type="NCBI Taxonomy" id="980271"/>
    <lineage>
        <taxon>Bacteria</taxon>
        <taxon>Pseudomonadati</taxon>
        <taxon>Planctomycetota</taxon>
        <taxon>Planctomycetia</taxon>
        <taxon>Pirellulales</taxon>
        <taxon>Pirellulaceae</taxon>
        <taxon>Aporhodopirellula</taxon>
    </lineage>
</organism>
<evidence type="ECO:0000256" key="1">
    <source>
        <dbReference type="SAM" id="Phobius"/>
    </source>
</evidence>
<feature type="transmembrane region" description="Helical" evidence="1">
    <location>
        <begin position="106"/>
        <end position="126"/>
    </location>
</feature>
<comment type="caution">
    <text evidence="2">The sequence shown here is derived from an EMBL/GenBank/DDBJ whole genome shotgun (WGS) entry which is preliminary data.</text>
</comment>
<dbReference type="RefSeq" id="WP_184305690.1">
    <property type="nucleotide sequence ID" value="NZ_JACHXU010000010.1"/>
</dbReference>
<feature type="transmembrane region" description="Helical" evidence="1">
    <location>
        <begin position="178"/>
        <end position="196"/>
    </location>
</feature>
<keyword evidence="1" id="KW-0812">Transmembrane</keyword>
<feature type="transmembrane region" description="Helical" evidence="1">
    <location>
        <begin position="293"/>
        <end position="311"/>
    </location>
</feature>